<evidence type="ECO:0000256" key="2">
    <source>
        <dbReference type="SAM" id="MobiDB-lite"/>
    </source>
</evidence>
<gene>
    <name evidence="4" type="ORF">TCIL3000_9_6560</name>
</gene>
<dbReference type="InterPro" id="IPR036961">
    <property type="entry name" value="Kinesin_motor_dom_sf"/>
</dbReference>
<dbReference type="PROSITE" id="PS50067">
    <property type="entry name" value="KINESIN_MOTOR_2"/>
    <property type="match status" value="1"/>
</dbReference>
<evidence type="ECO:0000256" key="1">
    <source>
        <dbReference type="PROSITE-ProRule" id="PRU00283"/>
    </source>
</evidence>
<dbReference type="VEuPathDB" id="TriTrypDB:TcIL3000_9_6560"/>
<reference evidence="4" key="1">
    <citation type="journal article" date="2012" name="Proc. Natl. Acad. Sci. U.S.A.">
        <title>Antigenic diversity is generated by distinct evolutionary mechanisms in African trypanosome species.</title>
        <authorList>
            <person name="Jackson A.P."/>
            <person name="Berry A."/>
            <person name="Aslett M."/>
            <person name="Allison H.C."/>
            <person name="Burton P."/>
            <person name="Vavrova-Anderson J."/>
            <person name="Brown R."/>
            <person name="Browne H."/>
            <person name="Corton N."/>
            <person name="Hauser H."/>
            <person name="Gamble J."/>
            <person name="Gilderthorp R."/>
            <person name="Marcello L."/>
            <person name="McQuillan J."/>
            <person name="Otto T.D."/>
            <person name="Quail M.A."/>
            <person name="Sanders M.J."/>
            <person name="van Tonder A."/>
            <person name="Ginger M.L."/>
            <person name="Field M.C."/>
            <person name="Barry J.D."/>
            <person name="Hertz-Fowler C."/>
            <person name="Berriman M."/>
        </authorList>
    </citation>
    <scope>NUCLEOTIDE SEQUENCE</scope>
    <source>
        <strain evidence="4">IL3000</strain>
    </source>
</reference>
<comment type="caution">
    <text evidence="1">Lacks conserved residue(s) required for the propagation of feature annotation.</text>
</comment>
<feature type="compositionally biased region" description="Polar residues" evidence="2">
    <location>
        <begin position="1"/>
        <end position="13"/>
    </location>
</feature>
<sequence length="189" mass="20104">MTTPAPSLSSTLQGKKDGGIESKRYSTLNNNNGTGCGKDGGASSGEPPFDGVVYRIQGQKKPVYGSKILLADFAGNEKISRSGVTGEGLAEATAINSSLTALWNVVHSLYQGGYVSYRTSNLTRLLKPTLSQSNSRVLLLSRVSPTRLTFDETIGTLHFASKVKAMKVITTSGMEADKLQFEHVDAGQT</sequence>
<dbReference type="SMART" id="SM00129">
    <property type="entry name" value="KISc"/>
    <property type="match status" value="1"/>
</dbReference>
<dbReference type="SUPFAM" id="SSF52540">
    <property type="entry name" value="P-loop containing nucleoside triphosphate hydrolases"/>
    <property type="match status" value="1"/>
</dbReference>
<protein>
    <submittedName>
        <fullName evidence="4">Uncharacterized protein TCIL3000_9_6560</fullName>
    </submittedName>
</protein>
<accession>G0UV24</accession>
<feature type="compositionally biased region" description="Basic and acidic residues" evidence="2">
    <location>
        <begin position="14"/>
        <end position="24"/>
    </location>
</feature>
<evidence type="ECO:0000313" key="4">
    <source>
        <dbReference type="EMBL" id="CCC93238.1"/>
    </source>
</evidence>
<dbReference type="PANTHER" id="PTHR24115:SF953">
    <property type="entry name" value="PUTATIVE-RELATED"/>
    <property type="match status" value="1"/>
</dbReference>
<feature type="compositionally biased region" description="Gly residues" evidence="2">
    <location>
        <begin position="34"/>
        <end position="43"/>
    </location>
</feature>
<dbReference type="InterPro" id="IPR027417">
    <property type="entry name" value="P-loop_NTPase"/>
</dbReference>
<comment type="similarity">
    <text evidence="1">Belongs to the TRAFAC class myosin-kinesin ATPase superfamily. Kinesin family.</text>
</comment>
<dbReference type="Pfam" id="PF00225">
    <property type="entry name" value="Kinesin"/>
    <property type="match status" value="1"/>
</dbReference>
<dbReference type="GO" id="GO:0005871">
    <property type="term" value="C:kinesin complex"/>
    <property type="evidence" value="ECO:0007669"/>
    <property type="project" value="TreeGrafter"/>
</dbReference>
<dbReference type="GO" id="GO:0003777">
    <property type="term" value="F:microtubule motor activity"/>
    <property type="evidence" value="ECO:0007669"/>
    <property type="project" value="InterPro"/>
</dbReference>
<dbReference type="GO" id="GO:0008017">
    <property type="term" value="F:microtubule binding"/>
    <property type="evidence" value="ECO:0007669"/>
    <property type="project" value="InterPro"/>
</dbReference>
<dbReference type="GO" id="GO:0007018">
    <property type="term" value="P:microtubule-based movement"/>
    <property type="evidence" value="ECO:0007669"/>
    <property type="project" value="InterPro"/>
</dbReference>
<dbReference type="PRINTS" id="PR00380">
    <property type="entry name" value="KINESINHEAVY"/>
</dbReference>
<feature type="domain" description="Kinesin motor" evidence="3">
    <location>
        <begin position="1"/>
        <end position="166"/>
    </location>
</feature>
<dbReference type="GO" id="GO:0016887">
    <property type="term" value="F:ATP hydrolysis activity"/>
    <property type="evidence" value="ECO:0007669"/>
    <property type="project" value="TreeGrafter"/>
</dbReference>
<feature type="region of interest" description="Disordered" evidence="2">
    <location>
        <begin position="1"/>
        <end position="43"/>
    </location>
</feature>
<proteinExistence type="inferred from homology"/>
<name>G0UV24_TRYCI</name>
<evidence type="ECO:0000259" key="3">
    <source>
        <dbReference type="PROSITE" id="PS50067"/>
    </source>
</evidence>
<organism evidence="4">
    <name type="scientific">Trypanosoma congolense (strain IL3000)</name>
    <dbReference type="NCBI Taxonomy" id="1068625"/>
    <lineage>
        <taxon>Eukaryota</taxon>
        <taxon>Discoba</taxon>
        <taxon>Euglenozoa</taxon>
        <taxon>Kinetoplastea</taxon>
        <taxon>Metakinetoplastina</taxon>
        <taxon>Trypanosomatida</taxon>
        <taxon>Trypanosomatidae</taxon>
        <taxon>Trypanosoma</taxon>
        <taxon>Nannomonas</taxon>
    </lineage>
</organism>
<dbReference type="InterPro" id="IPR027640">
    <property type="entry name" value="Kinesin-like_fam"/>
</dbReference>
<dbReference type="PANTHER" id="PTHR24115">
    <property type="entry name" value="KINESIN-RELATED"/>
    <property type="match status" value="1"/>
</dbReference>
<dbReference type="GO" id="GO:0005524">
    <property type="term" value="F:ATP binding"/>
    <property type="evidence" value="ECO:0007669"/>
    <property type="project" value="InterPro"/>
</dbReference>
<dbReference type="InterPro" id="IPR001752">
    <property type="entry name" value="Kinesin_motor_dom"/>
</dbReference>
<dbReference type="Gene3D" id="3.40.850.10">
    <property type="entry name" value="Kinesin motor domain"/>
    <property type="match status" value="1"/>
</dbReference>
<dbReference type="AlphaFoldDB" id="G0UV24"/>
<dbReference type="GO" id="GO:0005874">
    <property type="term" value="C:microtubule"/>
    <property type="evidence" value="ECO:0007669"/>
    <property type="project" value="TreeGrafter"/>
</dbReference>
<dbReference type="EMBL" id="HE575322">
    <property type="protein sequence ID" value="CCC93238.1"/>
    <property type="molecule type" value="Genomic_DNA"/>
</dbReference>